<evidence type="ECO:0000313" key="2">
    <source>
        <dbReference type="Proteomes" id="UP001063166"/>
    </source>
</evidence>
<protein>
    <submittedName>
        <fullName evidence="1">Rcc1 blip-ii</fullName>
    </submittedName>
</protein>
<dbReference type="GO" id="GO:0005085">
    <property type="term" value="F:guanyl-nucleotide exchange factor activity"/>
    <property type="evidence" value="ECO:0007669"/>
    <property type="project" value="TreeGrafter"/>
</dbReference>
<evidence type="ECO:0000313" key="1">
    <source>
        <dbReference type="EMBL" id="GLB43542.1"/>
    </source>
</evidence>
<gene>
    <name evidence="1" type="primary">ATS1</name>
    <name evidence="1" type="ORF">LshimejAT787_1400540</name>
</gene>
<dbReference type="InterPro" id="IPR000408">
    <property type="entry name" value="Reg_chr_condens"/>
</dbReference>
<dbReference type="InterPro" id="IPR051553">
    <property type="entry name" value="Ran_GTPase-activating"/>
</dbReference>
<reference evidence="1" key="1">
    <citation type="submission" date="2022-07" db="EMBL/GenBank/DDBJ databases">
        <title>The genome of Lyophyllum shimeji provides insight into the initial evolution of ectomycorrhizal fungal genome.</title>
        <authorList>
            <person name="Kobayashi Y."/>
            <person name="Shibata T."/>
            <person name="Hirakawa H."/>
            <person name="Shigenobu S."/>
            <person name="Nishiyama T."/>
            <person name="Yamada A."/>
            <person name="Hasebe M."/>
            <person name="Kawaguchi M."/>
        </authorList>
    </citation>
    <scope>NUCLEOTIDE SEQUENCE</scope>
    <source>
        <strain evidence="1">AT787</strain>
    </source>
</reference>
<dbReference type="PROSITE" id="PS00626">
    <property type="entry name" value="RCC1_2"/>
    <property type="match status" value="1"/>
</dbReference>
<dbReference type="OrthoDB" id="5370059at2759"/>
<dbReference type="AlphaFoldDB" id="A0A9P3USV0"/>
<proteinExistence type="predicted"/>
<sequence>MPSNTNRVLNVTSGANHTIVLGETRGDDGNHGTEIWGSGDGSTGQLGPEYLQLIRDGAPSTIFRPINLPLQQFGLAGYQIKRVTASWETTYVVLSCEGKGDVVISMGADDFGDLGIGGKAKGKGKEKEGPVHIVSFAHLTVDGNPLRNATIAVQAIAAGQHHVVAQLSVTGKDWDTRTCIVGWGASRHGQLGSYPLPTPLILLSLLHLAINTPSFCAPPAESPALDRIGKDSCKESKAHDG</sequence>
<dbReference type="GO" id="GO:0005737">
    <property type="term" value="C:cytoplasm"/>
    <property type="evidence" value="ECO:0007669"/>
    <property type="project" value="TreeGrafter"/>
</dbReference>
<keyword evidence="2" id="KW-1185">Reference proteome</keyword>
<organism evidence="1 2">
    <name type="scientific">Lyophyllum shimeji</name>
    <name type="common">Hon-shimeji</name>
    <name type="synonym">Tricholoma shimeji</name>
    <dbReference type="NCBI Taxonomy" id="47721"/>
    <lineage>
        <taxon>Eukaryota</taxon>
        <taxon>Fungi</taxon>
        <taxon>Dikarya</taxon>
        <taxon>Basidiomycota</taxon>
        <taxon>Agaricomycotina</taxon>
        <taxon>Agaricomycetes</taxon>
        <taxon>Agaricomycetidae</taxon>
        <taxon>Agaricales</taxon>
        <taxon>Tricholomatineae</taxon>
        <taxon>Lyophyllaceae</taxon>
        <taxon>Lyophyllum</taxon>
    </lineage>
</organism>
<dbReference type="PANTHER" id="PTHR45982:SF1">
    <property type="entry name" value="REGULATOR OF CHROMOSOME CONDENSATION"/>
    <property type="match status" value="1"/>
</dbReference>
<dbReference type="Proteomes" id="UP001063166">
    <property type="component" value="Unassembled WGS sequence"/>
</dbReference>
<dbReference type="Gene3D" id="2.130.10.30">
    <property type="entry name" value="Regulator of chromosome condensation 1/beta-lactamase-inhibitor protein II"/>
    <property type="match status" value="1"/>
</dbReference>
<comment type="caution">
    <text evidence="1">The sequence shown here is derived from an EMBL/GenBank/DDBJ whole genome shotgun (WGS) entry which is preliminary data.</text>
</comment>
<name>A0A9P3USV0_LYOSH</name>
<dbReference type="SUPFAM" id="SSF50985">
    <property type="entry name" value="RCC1/BLIP-II"/>
    <property type="match status" value="1"/>
</dbReference>
<accession>A0A9P3USV0</accession>
<dbReference type="InterPro" id="IPR009091">
    <property type="entry name" value="RCC1/BLIP-II"/>
</dbReference>
<dbReference type="PANTHER" id="PTHR45982">
    <property type="entry name" value="REGULATOR OF CHROMOSOME CONDENSATION"/>
    <property type="match status" value="1"/>
</dbReference>
<dbReference type="EMBL" id="BRPK01000014">
    <property type="protein sequence ID" value="GLB43542.1"/>
    <property type="molecule type" value="Genomic_DNA"/>
</dbReference>